<reference evidence="2 3" key="1">
    <citation type="submission" date="2020-08" db="EMBL/GenBank/DDBJ databases">
        <title>Genomic Encyclopedia of Type Strains, Phase IV (KMG-IV): sequencing the most valuable type-strain genomes for metagenomic binning, comparative biology and taxonomic classification.</title>
        <authorList>
            <person name="Goeker M."/>
        </authorList>
    </citation>
    <scope>NUCLEOTIDE SEQUENCE [LARGE SCALE GENOMIC DNA]</scope>
    <source>
        <strain evidence="2 3">DSM 29568</strain>
    </source>
</reference>
<comment type="caution">
    <text evidence="2">The sequence shown here is derived from an EMBL/GenBank/DDBJ whole genome shotgun (WGS) entry which is preliminary data.</text>
</comment>
<dbReference type="AlphaFoldDB" id="A0A840EPF7"/>
<evidence type="ECO:0000313" key="2">
    <source>
        <dbReference type="EMBL" id="MBB4118975.1"/>
    </source>
</evidence>
<keyword evidence="2" id="KW-0808">Transferase</keyword>
<dbReference type="Pfam" id="PF00581">
    <property type="entry name" value="Rhodanese"/>
    <property type="match status" value="1"/>
</dbReference>
<evidence type="ECO:0000313" key="3">
    <source>
        <dbReference type="Proteomes" id="UP000553034"/>
    </source>
</evidence>
<dbReference type="InterPro" id="IPR036873">
    <property type="entry name" value="Rhodanese-like_dom_sf"/>
</dbReference>
<dbReference type="PANTHER" id="PTHR43031">
    <property type="entry name" value="FAD-DEPENDENT OXIDOREDUCTASE"/>
    <property type="match status" value="1"/>
</dbReference>
<organism evidence="2 3">
    <name type="scientific">Mesonia hippocampi</name>
    <dbReference type="NCBI Taxonomy" id="1628250"/>
    <lineage>
        <taxon>Bacteria</taxon>
        <taxon>Pseudomonadati</taxon>
        <taxon>Bacteroidota</taxon>
        <taxon>Flavobacteriia</taxon>
        <taxon>Flavobacteriales</taxon>
        <taxon>Flavobacteriaceae</taxon>
        <taxon>Mesonia</taxon>
    </lineage>
</organism>
<feature type="domain" description="Rhodanese" evidence="1">
    <location>
        <begin position="15"/>
        <end position="102"/>
    </location>
</feature>
<dbReference type="GO" id="GO:0016740">
    <property type="term" value="F:transferase activity"/>
    <property type="evidence" value="ECO:0007669"/>
    <property type="project" value="UniProtKB-KW"/>
</dbReference>
<dbReference type="SMART" id="SM00450">
    <property type="entry name" value="RHOD"/>
    <property type="match status" value="1"/>
</dbReference>
<accession>A0A840EPF7</accession>
<name>A0A840EPF7_9FLAO</name>
<proteinExistence type="predicted"/>
<dbReference type="CDD" id="cd00158">
    <property type="entry name" value="RHOD"/>
    <property type="match status" value="1"/>
</dbReference>
<dbReference type="EMBL" id="JACIFO010000004">
    <property type="protein sequence ID" value="MBB4118975.1"/>
    <property type="molecule type" value="Genomic_DNA"/>
</dbReference>
<dbReference type="Gene3D" id="3.40.250.10">
    <property type="entry name" value="Rhodanese-like domain"/>
    <property type="match status" value="1"/>
</dbReference>
<sequence>MKDLSQQEWATAIQTDTNAVILDVRTDEEFSEGYIKNAKQIDIYQAQQFMEEVNALDKSKTYYIYCRSGGRSAQACMLLEQMGFNEAFNLQGGFSEWQGEIEK</sequence>
<dbReference type="InterPro" id="IPR001763">
    <property type="entry name" value="Rhodanese-like_dom"/>
</dbReference>
<evidence type="ECO:0000259" key="1">
    <source>
        <dbReference type="PROSITE" id="PS50206"/>
    </source>
</evidence>
<dbReference type="Proteomes" id="UP000553034">
    <property type="component" value="Unassembled WGS sequence"/>
</dbReference>
<dbReference type="InterPro" id="IPR050229">
    <property type="entry name" value="GlpE_sulfurtransferase"/>
</dbReference>
<protein>
    <submittedName>
        <fullName evidence="2">Rhodanese-related sulfurtransferase</fullName>
    </submittedName>
</protein>
<keyword evidence="3" id="KW-1185">Reference proteome</keyword>
<dbReference type="PROSITE" id="PS50206">
    <property type="entry name" value="RHODANESE_3"/>
    <property type="match status" value="1"/>
</dbReference>
<dbReference type="SUPFAM" id="SSF52821">
    <property type="entry name" value="Rhodanese/Cell cycle control phosphatase"/>
    <property type="match status" value="1"/>
</dbReference>
<dbReference type="RefSeq" id="WP_183477329.1">
    <property type="nucleotide sequence ID" value="NZ_JACIFO010000004.1"/>
</dbReference>
<gene>
    <name evidence="2" type="ORF">GGR32_001266</name>
</gene>
<dbReference type="PANTHER" id="PTHR43031:SF1">
    <property type="entry name" value="PYRIDINE NUCLEOTIDE-DISULPHIDE OXIDOREDUCTASE"/>
    <property type="match status" value="1"/>
</dbReference>